<evidence type="ECO:0000256" key="1">
    <source>
        <dbReference type="SAM" id="SignalP"/>
    </source>
</evidence>
<dbReference type="OrthoDB" id="2342176at2759"/>
<sequence>MTSRRHSPSSWAFGALLLSARHVMGHMEMSWPYPLHSKFDPDNTYDHIDYSITSPLDADGSNFPCKSYQNDRPIRTVATYTAGSTYNISLAGSATHGGGSCQISLSYDNGATFRVIKSMVGGCPLTSTYDFEVPFYAPSGNALLAWTWQNREGNREFYMNCAEVNVVTGSTYRRRRRQVYSTFESLPYIWKANLPGANDCVTTEGEIPVYPNPGPDIVYDDGYSSSSSP</sequence>
<evidence type="ECO:0008006" key="4">
    <source>
        <dbReference type="Google" id="ProtNLM"/>
    </source>
</evidence>
<dbReference type="STRING" id="675120.N1Q511"/>
<dbReference type="EMBL" id="KB446535">
    <property type="protein sequence ID" value="EME49904.1"/>
    <property type="molecule type" value="Genomic_DNA"/>
</dbReference>
<dbReference type="PANTHER" id="PTHR36182:SF1">
    <property type="entry name" value="PROTEIN, PUTATIVE (AFU_ORTHOLOGUE AFUA_6G10930)-RELATED"/>
    <property type="match status" value="1"/>
</dbReference>
<feature type="signal peptide" evidence="1">
    <location>
        <begin position="1"/>
        <end position="25"/>
    </location>
</feature>
<proteinExistence type="predicted"/>
<protein>
    <recommendedName>
        <fullName evidence="4">Lytic polysaccharide monooxygenase</fullName>
    </recommendedName>
</protein>
<evidence type="ECO:0000313" key="2">
    <source>
        <dbReference type="EMBL" id="EME49904.1"/>
    </source>
</evidence>
<reference evidence="2 3" key="2">
    <citation type="journal article" date="2012" name="PLoS Pathog.">
        <title>Diverse lifestyles and strategies of plant pathogenesis encoded in the genomes of eighteen Dothideomycetes fungi.</title>
        <authorList>
            <person name="Ohm R.A."/>
            <person name="Feau N."/>
            <person name="Henrissat B."/>
            <person name="Schoch C.L."/>
            <person name="Horwitz B.A."/>
            <person name="Barry K.W."/>
            <person name="Condon B.J."/>
            <person name="Copeland A.C."/>
            <person name="Dhillon B."/>
            <person name="Glaser F."/>
            <person name="Hesse C.N."/>
            <person name="Kosti I."/>
            <person name="LaButti K."/>
            <person name="Lindquist E.A."/>
            <person name="Lucas S."/>
            <person name="Salamov A.A."/>
            <person name="Bradshaw R.E."/>
            <person name="Ciuffetti L."/>
            <person name="Hamelin R.C."/>
            <person name="Kema G.H.J."/>
            <person name="Lawrence C."/>
            <person name="Scott J.A."/>
            <person name="Spatafora J.W."/>
            <person name="Turgeon B.G."/>
            <person name="de Wit P.J.G.M."/>
            <person name="Zhong S."/>
            <person name="Goodwin S.B."/>
            <person name="Grigoriev I.V."/>
        </authorList>
    </citation>
    <scope>NUCLEOTIDE SEQUENCE [LARGE SCALE GENOMIC DNA]</scope>
    <source>
        <strain evidence="3">NZE10 / CBS 128990</strain>
    </source>
</reference>
<dbReference type="Proteomes" id="UP000016933">
    <property type="component" value="Unassembled WGS sequence"/>
</dbReference>
<reference evidence="3" key="1">
    <citation type="journal article" date="2012" name="PLoS Genet.">
        <title>The genomes of the fungal plant pathogens Cladosporium fulvum and Dothistroma septosporum reveal adaptation to different hosts and lifestyles but also signatures of common ancestry.</title>
        <authorList>
            <person name="de Wit P.J.G.M."/>
            <person name="van der Burgt A."/>
            <person name="Oekmen B."/>
            <person name="Stergiopoulos I."/>
            <person name="Abd-Elsalam K.A."/>
            <person name="Aerts A.L."/>
            <person name="Bahkali A.H."/>
            <person name="Beenen H.G."/>
            <person name="Chettri P."/>
            <person name="Cox M.P."/>
            <person name="Datema E."/>
            <person name="de Vries R.P."/>
            <person name="Dhillon B."/>
            <person name="Ganley A.R."/>
            <person name="Griffiths S.A."/>
            <person name="Guo Y."/>
            <person name="Hamelin R.C."/>
            <person name="Henrissat B."/>
            <person name="Kabir M.S."/>
            <person name="Jashni M.K."/>
            <person name="Kema G."/>
            <person name="Klaubauf S."/>
            <person name="Lapidus A."/>
            <person name="Levasseur A."/>
            <person name="Lindquist E."/>
            <person name="Mehrabi R."/>
            <person name="Ohm R.A."/>
            <person name="Owen T.J."/>
            <person name="Salamov A."/>
            <person name="Schwelm A."/>
            <person name="Schijlen E."/>
            <person name="Sun H."/>
            <person name="van den Burg H.A."/>
            <person name="van Ham R.C.H.J."/>
            <person name="Zhang S."/>
            <person name="Goodwin S.B."/>
            <person name="Grigoriev I.V."/>
            <person name="Collemare J."/>
            <person name="Bradshaw R.E."/>
        </authorList>
    </citation>
    <scope>NUCLEOTIDE SEQUENCE [LARGE SCALE GENOMIC DNA]</scope>
    <source>
        <strain evidence="3">NZE10 / CBS 128990</strain>
    </source>
</reference>
<dbReference type="HOGENOM" id="CLU_032571_2_2_1"/>
<dbReference type="Gene3D" id="2.70.50.70">
    <property type="match status" value="1"/>
</dbReference>
<feature type="chain" id="PRO_5004110467" description="Lytic polysaccharide monooxygenase" evidence="1">
    <location>
        <begin position="26"/>
        <end position="229"/>
    </location>
</feature>
<feature type="non-terminal residue" evidence="2">
    <location>
        <position position="229"/>
    </location>
</feature>
<accession>N1Q511</accession>
<keyword evidence="3" id="KW-1185">Reference proteome</keyword>
<evidence type="ECO:0000313" key="3">
    <source>
        <dbReference type="Proteomes" id="UP000016933"/>
    </source>
</evidence>
<dbReference type="PANTHER" id="PTHR36182">
    <property type="entry name" value="PROTEIN, PUTATIVE (AFU_ORTHOLOGUE AFUA_6G10930)-RELATED"/>
    <property type="match status" value="1"/>
</dbReference>
<dbReference type="eggNOG" id="ENOG502RZYG">
    <property type="taxonomic scope" value="Eukaryota"/>
</dbReference>
<name>N1Q511_DOTSN</name>
<dbReference type="OMA" id="MNCADVV"/>
<dbReference type="AlphaFoldDB" id="N1Q511"/>
<gene>
    <name evidence="2" type="ORF">DOTSEDRAFT_121984</name>
</gene>
<keyword evidence="1" id="KW-0732">Signal</keyword>
<organism evidence="2 3">
    <name type="scientific">Dothistroma septosporum (strain NZE10 / CBS 128990)</name>
    <name type="common">Red band needle blight fungus</name>
    <name type="synonym">Mycosphaerella pini</name>
    <dbReference type="NCBI Taxonomy" id="675120"/>
    <lineage>
        <taxon>Eukaryota</taxon>
        <taxon>Fungi</taxon>
        <taxon>Dikarya</taxon>
        <taxon>Ascomycota</taxon>
        <taxon>Pezizomycotina</taxon>
        <taxon>Dothideomycetes</taxon>
        <taxon>Dothideomycetidae</taxon>
        <taxon>Mycosphaerellales</taxon>
        <taxon>Mycosphaerellaceae</taxon>
        <taxon>Dothistroma</taxon>
    </lineage>
</organism>